<dbReference type="GO" id="GO:0032259">
    <property type="term" value="P:methylation"/>
    <property type="evidence" value="ECO:0007669"/>
    <property type="project" value="UniProtKB-KW"/>
</dbReference>
<keyword evidence="5" id="KW-0227">DNA damage</keyword>
<dbReference type="InterPro" id="IPR018060">
    <property type="entry name" value="HTH_AraC"/>
</dbReference>
<evidence type="ECO:0000256" key="1">
    <source>
        <dbReference type="ARBA" id="ARBA00001947"/>
    </source>
</evidence>
<comment type="cofactor">
    <cofactor evidence="1">
        <name>Zn(2+)</name>
        <dbReference type="ChEBI" id="CHEBI:29105"/>
    </cofactor>
</comment>
<dbReference type="Gene3D" id="3.40.10.10">
    <property type="entry name" value="DNA Methylphosphotriester Repair Domain"/>
    <property type="match status" value="1"/>
</dbReference>
<protein>
    <submittedName>
        <fullName evidence="13">AraC family transcriptional regulator of adaptative response / methylphosphotriester-DNA alkyltransferase methyltransferase</fullName>
    </submittedName>
</protein>
<dbReference type="InterPro" id="IPR018062">
    <property type="entry name" value="HTH_AraC-typ_CS"/>
</dbReference>
<sequence length="194" mass="21694">MLKYDNSARMWRAVLASDPGADGLFYYAVRTTGIFCRPSCKSKPPRPENVRFFSSAAAAMAAGFRPCKRCRPDRPEEYREPAVELSERAVRILTAEYADPQILAALPGRVGASPAHLQRLFKQQTGRTPRVFLQDWRIRQAAALLAGTKLNITEICLAVGFESLSTFYAAFRSITGAAPGSYRRDRFRSEEEPL</sequence>
<dbReference type="PANTHER" id="PTHR43280:SF2">
    <property type="entry name" value="HTH-TYPE TRANSCRIPTIONAL REGULATOR EXSA"/>
    <property type="match status" value="1"/>
</dbReference>
<evidence type="ECO:0000256" key="7">
    <source>
        <dbReference type="ARBA" id="ARBA00023015"/>
    </source>
</evidence>
<dbReference type="PRINTS" id="PR00032">
    <property type="entry name" value="HTHARAC"/>
</dbReference>
<name>A0A4R1RXW5_HYDET</name>
<keyword evidence="6" id="KW-0862">Zinc</keyword>
<dbReference type="SMART" id="SM00342">
    <property type="entry name" value="HTH_ARAC"/>
    <property type="match status" value="1"/>
</dbReference>
<keyword evidence="3 13" id="KW-0808">Transferase</keyword>
<dbReference type="SUPFAM" id="SSF57884">
    <property type="entry name" value="Ada DNA repair protein, N-terminal domain (N-Ada 10)"/>
    <property type="match status" value="1"/>
</dbReference>
<keyword evidence="10" id="KW-0804">Transcription</keyword>
<evidence type="ECO:0000259" key="12">
    <source>
        <dbReference type="PROSITE" id="PS01124"/>
    </source>
</evidence>
<keyword evidence="8" id="KW-0238">DNA-binding</keyword>
<dbReference type="GO" id="GO:0043565">
    <property type="term" value="F:sequence-specific DNA binding"/>
    <property type="evidence" value="ECO:0007669"/>
    <property type="project" value="InterPro"/>
</dbReference>
<dbReference type="RefSeq" id="WP_165907880.1">
    <property type="nucleotide sequence ID" value="NZ_SLUN01000007.1"/>
</dbReference>
<dbReference type="Gene3D" id="1.10.10.60">
    <property type="entry name" value="Homeodomain-like"/>
    <property type="match status" value="2"/>
</dbReference>
<reference evidence="13 14" key="1">
    <citation type="submission" date="2019-03" db="EMBL/GenBank/DDBJ databases">
        <title>Genomic Encyclopedia of Type Strains, Phase IV (KMG-IV): sequencing the most valuable type-strain genomes for metagenomic binning, comparative biology and taxonomic classification.</title>
        <authorList>
            <person name="Goeker M."/>
        </authorList>
    </citation>
    <scope>NUCLEOTIDE SEQUENCE [LARGE SCALE GENOMIC DNA]</scope>
    <source>
        <strain evidence="13 14">LX-B</strain>
    </source>
</reference>
<organism evidence="13 14">
    <name type="scientific">Hydrogenispora ethanolica</name>
    <dbReference type="NCBI Taxonomy" id="1082276"/>
    <lineage>
        <taxon>Bacteria</taxon>
        <taxon>Bacillati</taxon>
        <taxon>Bacillota</taxon>
        <taxon>Hydrogenispora</taxon>
    </lineage>
</organism>
<evidence type="ECO:0000256" key="8">
    <source>
        <dbReference type="ARBA" id="ARBA00023125"/>
    </source>
</evidence>
<dbReference type="PROSITE" id="PS00041">
    <property type="entry name" value="HTH_ARAC_FAMILY_1"/>
    <property type="match status" value="1"/>
</dbReference>
<dbReference type="FunFam" id="3.40.10.10:FF:000001">
    <property type="entry name" value="DNA-3-methyladenine glycosylase 2"/>
    <property type="match status" value="1"/>
</dbReference>
<dbReference type="GO" id="GO:0008270">
    <property type="term" value="F:zinc ion binding"/>
    <property type="evidence" value="ECO:0007669"/>
    <property type="project" value="InterPro"/>
</dbReference>
<dbReference type="GO" id="GO:0006307">
    <property type="term" value="P:DNA alkylation repair"/>
    <property type="evidence" value="ECO:0007669"/>
    <property type="project" value="UniProtKB-ARBA"/>
</dbReference>
<keyword evidence="2 13" id="KW-0489">Methyltransferase</keyword>
<keyword evidence="9" id="KW-0010">Activator</keyword>
<evidence type="ECO:0000256" key="4">
    <source>
        <dbReference type="ARBA" id="ARBA00022723"/>
    </source>
</evidence>
<evidence type="ECO:0000256" key="5">
    <source>
        <dbReference type="ARBA" id="ARBA00022763"/>
    </source>
</evidence>
<dbReference type="Pfam" id="PF02805">
    <property type="entry name" value="Ada_Zn_binding"/>
    <property type="match status" value="1"/>
</dbReference>
<dbReference type="PIRSF" id="PIRSF000408">
    <property type="entry name" value="Alkyltransferas_AdaA"/>
    <property type="match status" value="1"/>
</dbReference>
<keyword evidence="11" id="KW-0234">DNA repair</keyword>
<gene>
    <name evidence="13" type="ORF">EDC14_100750</name>
</gene>
<dbReference type="GO" id="GO:0003700">
    <property type="term" value="F:DNA-binding transcription factor activity"/>
    <property type="evidence" value="ECO:0007669"/>
    <property type="project" value="InterPro"/>
</dbReference>
<dbReference type="PROSITE" id="PS01124">
    <property type="entry name" value="HTH_ARAC_FAMILY_2"/>
    <property type="match status" value="1"/>
</dbReference>
<evidence type="ECO:0000256" key="9">
    <source>
        <dbReference type="ARBA" id="ARBA00023159"/>
    </source>
</evidence>
<evidence type="ECO:0000313" key="13">
    <source>
        <dbReference type="EMBL" id="TCL71588.1"/>
    </source>
</evidence>
<dbReference type="SUPFAM" id="SSF46689">
    <property type="entry name" value="Homeodomain-like"/>
    <property type="match status" value="2"/>
</dbReference>
<evidence type="ECO:0000313" key="14">
    <source>
        <dbReference type="Proteomes" id="UP000295008"/>
    </source>
</evidence>
<evidence type="ECO:0000256" key="3">
    <source>
        <dbReference type="ARBA" id="ARBA00022679"/>
    </source>
</evidence>
<dbReference type="InterPro" id="IPR035451">
    <property type="entry name" value="Ada-like_dom_sf"/>
</dbReference>
<evidence type="ECO:0000256" key="10">
    <source>
        <dbReference type="ARBA" id="ARBA00023163"/>
    </source>
</evidence>
<dbReference type="InterPro" id="IPR016220">
    <property type="entry name" value="Me-P-triester_DNA_alkyl-Trfase"/>
</dbReference>
<proteinExistence type="predicted"/>
<dbReference type="PANTHER" id="PTHR43280">
    <property type="entry name" value="ARAC-FAMILY TRANSCRIPTIONAL REGULATOR"/>
    <property type="match status" value="1"/>
</dbReference>
<keyword evidence="14" id="KW-1185">Reference proteome</keyword>
<evidence type="ECO:0000256" key="6">
    <source>
        <dbReference type="ARBA" id="ARBA00022833"/>
    </source>
</evidence>
<keyword evidence="4" id="KW-0479">Metal-binding</keyword>
<evidence type="ECO:0000256" key="11">
    <source>
        <dbReference type="ARBA" id="ARBA00023204"/>
    </source>
</evidence>
<dbReference type="InterPro" id="IPR004026">
    <property type="entry name" value="Ada_DNA_repair_Zn-bd"/>
</dbReference>
<feature type="domain" description="HTH araC/xylS-type" evidence="12">
    <location>
        <begin position="87"/>
        <end position="185"/>
    </location>
</feature>
<accession>A0A4R1RXW5</accession>
<comment type="caution">
    <text evidence="13">The sequence shown here is derived from an EMBL/GenBank/DDBJ whole genome shotgun (WGS) entry which is preliminary data.</text>
</comment>
<dbReference type="InterPro" id="IPR009057">
    <property type="entry name" value="Homeodomain-like_sf"/>
</dbReference>
<dbReference type="GO" id="GO:0008168">
    <property type="term" value="F:methyltransferase activity"/>
    <property type="evidence" value="ECO:0007669"/>
    <property type="project" value="UniProtKB-KW"/>
</dbReference>
<evidence type="ECO:0000256" key="2">
    <source>
        <dbReference type="ARBA" id="ARBA00022603"/>
    </source>
</evidence>
<dbReference type="Pfam" id="PF12833">
    <property type="entry name" value="HTH_18"/>
    <property type="match status" value="1"/>
</dbReference>
<dbReference type="Proteomes" id="UP000295008">
    <property type="component" value="Unassembled WGS sequence"/>
</dbReference>
<dbReference type="AlphaFoldDB" id="A0A4R1RXW5"/>
<dbReference type="InterPro" id="IPR020449">
    <property type="entry name" value="Tscrpt_reg_AraC-type_HTH"/>
</dbReference>
<dbReference type="EMBL" id="SLUN01000007">
    <property type="protein sequence ID" value="TCL71588.1"/>
    <property type="molecule type" value="Genomic_DNA"/>
</dbReference>
<keyword evidence="7" id="KW-0805">Transcription regulation</keyword>